<evidence type="ECO:0000313" key="2">
    <source>
        <dbReference type="Proteomes" id="UP000887013"/>
    </source>
</evidence>
<proteinExistence type="predicted"/>
<dbReference type="EMBL" id="BMAW01057356">
    <property type="protein sequence ID" value="GFT10328.1"/>
    <property type="molecule type" value="Genomic_DNA"/>
</dbReference>
<accession>A0A8X6THV9</accession>
<comment type="caution">
    <text evidence="1">The sequence shown here is derived from an EMBL/GenBank/DDBJ whole genome shotgun (WGS) entry which is preliminary data.</text>
</comment>
<organism evidence="1 2">
    <name type="scientific">Nephila pilipes</name>
    <name type="common">Giant wood spider</name>
    <name type="synonym">Nephila maculata</name>
    <dbReference type="NCBI Taxonomy" id="299642"/>
    <lineage>
        <taxon>Eukaryota</taxon>
        <taxon>Metazoa</taxon>
        <taxon>Ecdysozoa</taxon>
        <taxon>Arthropoda</taxon>
        <taxon>Chelicerata</taxon>
        <taxon>Arachnida</taxon>
        <taxon>Araneae</taxon>
        <taxon>Araneomorphae</taxon>
        <taxon>Entelegynae</taxon>
        <taxon>Araneoidea</taxon>
        <taxon>Nephilidae</taxon>
        <taxon>Nephila</taxon>
    </lineage>
</organism>
<reference evidence="1" key="1">
    <citation type="submission" date="2020-08" db="EMBL/GenBank/DDBJ databases">
        <title>Multicomponent nature underlies the extraordinary mechanical properties of spider dragline silk.</title>
        <authorList>
            <person name="Kono N."/>
            <person name="Nakamura H."/>
            <person name="Mori M."/>
            <person name="Yoshida Y."/>
            <person name="Ohtoshi R."/>
            <person name="Malay A.D."/>
            <person name="Moran D.A.P."/>
            <person name="Tomita M."/>
            <person name="Numata K."/>
            <person name="Arakawa K."/>
        </authorList>
    </citation>
    <scope>NUCLEOTIDE SEQUENCE</scope>
</reference>
<keyword evidence="2" id="KW-1185">Reference proteome</keyword>
<name>A0A8X6THV9_NEPPI</name>
<dbReference type="AlphaFoldDB" id="A0A8X6THV9"/>
<sequence length="90" mass="9732">MFCSKENSAITTNEDNTGSSAAYALREQNLLLSKMLLKMGCDKKANVTFLSLEGRSPPLLGAIDSSDRVLRDDFSISVGTGLYANVQDPE</sequence>
<gene>
    <name evidence="1" type="ORF">NPIL_610311</name>
</gene>
<protein>
    <submittedName>
        <fullName evidence="1">Uncharacterized protein</fullName>
    </submittedName>
</protein>
<evidence type="ECO:0000313" key="1">
    <source>
        <dbReference type="EMBL" id="GFT10328.1"/>
    </source>
</evidence>
<dbReference type="Proteomes" id="UP000887013">
    <property type="component" value="Unassembled WGS sequence"/>
</dbReference>